<organism evidence="1">
    <name type="scientific">bioreactor metagenome</name>
    <dbReference type="NCBI Taxonomy" id="1076179"/>
    <lineage>
        <taxon>unclassified sequences</taxon>
        <taxon>metagenomes</taxon>
        <taxon>ecological metagenomes</taxon>
    </lineage>
</organism>
<gene>
    <name evidence="1" type="ORF">SDC9_115412</name>
</gene>
<name>A0A645BST0_9ZZZZ</name>
<comment type="caution">
    <text evidence="1">The sequence shown here is derived from an EMBL/GenBank/DDBJ whole genome shotgun (WGS) entry which is preliminary data.</text>
</comment>
<reference evidence="1" key="1">
    <citation type="submission" date="2019-08" db="EMBL/GenBank/DDBJ databases">
        <authorList>
            <person name="Kucharzyk K."/>
            <person name="Murdoch R.W."/>
            <person name="Higgins S."/>
            <person name="Loffler F."/>
        </authorList>
    </citation>
    <scope>NUCLEOTIDE SEQUENCE</scope>
</reference>
<dbReference type="EMBL" id="VSSQ01022278">
    <property type="protein sequence ID" value="MPM68479.1"/>
    <property type="molecule type" value="Genomic_DNA"/>
</dbReference>
<protein>
    <submittedName>
        <fullName evidence="1">Uncharacterized protein</fullName>
    </submittedName>
</protein>
<accession>A0A645BST0</accession>
<evidence type="ECO:0000313" key="1">
    <source>
        <dbReference type="EMBL" id="MPM68479.1"/>
    </source>
</evidence>
<proteinExistence type="predicted"/>
<sequence>MHVAACGLVDGRGHILRQRVGEIAHRAGIDAHAVHAVALVVVHGRDGAVNRNFAEVWSAEAGELRVLIRENAPLQKRVVAQVDAGYEIGRAESHLLRFGKEIVHISVERHLTDDLDWNQFLGPELRRVEYVKIKIELLIFLDHLHAEFKLGVIALFDGIP</sequence>
<dbReference type="AlphaFoldDB" id="A0A645BST0"/>